<gene>
    <name evidence="2" type="ORF">K489DRAFT_255090</name>
</gene>
<keyword evidence="1" id="KW-1185">Reference proteome</keyword>
<evidence type="ECO:0000313" key="1">
    <source>
        <dbReference type="Proteomes" id="UP000504637"/>
    </source>
</evidence>
<reference evidence="2" key="2">
    <citation type="submission" date="2020-04" db="EMBL/GenBank/DDBJ databases">
        <authorList>
            <consortium name="NCBI Genome Project"/>
        </authorList>
    </citation>
    <scope>NUCLEOTIDE SEQUENCE</scope>
    <source>
        <strain evidence="2">CBS 342.82</strain>
    </source>
</reference>
<dbReference type="GeneID" id="54357795"/>
<reference evidence="2" key="3">
    <citation type="submission" date="2025-08" db="UniProtKB">
        <authorList>
            <consortium name="RefSeq"/>
        </authorList>
    </citation>
    <scope>IDENTIFICATION</scope>
    <source>
        <strain evidence="2">CBS 342.82</strain>
    </source>
</reference>
<accession>A0A6J3M118</accession>
<reference evidence="2" key="1">
    <citation type="submission" date="2020-01" db="EMBL/GenBank/DDBJ databases">
        <authorList>
            <consortium name="DOE Joint Genome Institute"/>
            <person name="Haridas S."/>
            <person name="Albert R."/>
            <person name="Binder M."/>
            <person name="Bloem J."/>
            <person name="Labutti K."/>
            <person name="Salamov A."/>
            <person name="Andreopoulos B."/>
            <person name="Baker S.E."/>
            <person name="Barry K."/>
            <person name="Bills G."/>
            <person name="Bluhm B.H."/>
            <person name="Cannon C."/>
            <person name="Castanera R."/>
            <person name="Culley D.E."/>
            <person name="Daum C."/>
            <person name="Ezra D."/>
            <person name="Gonzalez J.B."/>
            <person name="Henrissat B."/>
            <person name="Kuo A."/>
            <person name="Liang C."/>
            <person name="Lipzen A."/>
            <person name="Lutzoni F."/>
            <person name="Magnuson J."/>
            <person name="Mondo S."/>
            <person name="Nolan M."/>
            <person name="Ohm R."/>
            <person name="Pangilinan J."/>
            <person name="Park H.-J."/>
            <person name="Ramirez L."/>
            <person name="Alfaro M."/>
            <person name="Sun H."/>
            <person name="Tritt A."/>
            <person name="Yoshinaga Y."/>
            <person name="Zwiers L.-H."/>
            <person name="Turgeon B.G."/>
            <person name="Goodwin S.B."/>
            <person name="Spatafora J.W."/>
            <person name="Crous P.W."/>
            <person name="Grigoriev I.V."/>
        </authorList>
    </citation>
    <scope>NUCLEOTIDE SEQUENCE</scope>
    <source>
        <strain evidence="2">CBS 342.82</strain>
    </source>
</reference>
<name>A0A6J3M118_9PEZI</name>
<dbReference type="PROSITE" id="PS51257">
    <property type="entry name" value="PROKAR_LIPOPROTEIN"/>
    <property type="match status" value="1"/>
</dbReference>
<dbReference type="RefSeq" id="XP_033458766.1">
    <property type="nucleotide sequence ID" value="XM_033599996.1"/>
</dbReference>
<organism evidence="2">
    <name type="scientific">Dissoconium aciculare CBS 342.82</name>
    <dbReference type="NCBI Taxonomy" id="1314786"/>
    <lineage>
        <taxon>Eukaryota</taxon>
        <taxon>Fungi</taxon>
        <taxon>Dikarya</taxon>
        <taxon>Ascomycota</taxon>
        <taxon>Pezizomycotina</taxon>
        <taxon>Dothideomycetes</taxon>
        <taxon>Dothideomycetidae</taxon>
        <taxon>Mycosphaerellales</taxon>
        <taxon>Dissoconiaceae</taxon>
        <taxon>Dissoconium</taxon>
    </lineage>
</organism>
<protein>
    <submittedName>
        <fullName evidence="2">Uncharacterized protein</fullName>
    </submittedName>
</protein>
<sequence>MVRSPRTRQRCDTFCTLHHSWLLVALSCLKPAPIRSPAALCPLHAPQAIIAAPAVMPPRLPARQAVAEDRPPWMPSMRRRMFHLQTALCHFRASLVPRRIQWQRAIAFALPTGVF</sequence>
<proteinExistence type="predicted"/>
<evidence type="ECO:0000313" key="2">
    <source>
        <dbReference type="RefSeq" id="XP_033458766.1"/>
    </source>
</evidence>
<dbReference type="AlphaFoldDB" id="A0A6J3M118"/>
<dbReference type="Proteomes" id="UP000504637">
    <property type="component" value="Unplaced"/>
</dbReference>